<accession>A0A2G9Z9I4</accession>
<organism evidence="1 2">
    <name type="scientific">Candidatus Jorgensenbacteria bacterium CG23_combo_of_CG06-09_8_20_14_all_54_14</name>
    <dbReference type="NCBI Taxonomy" id="1974595"/>
    <lineage>
        <taxon>Bacteria</taxon>
        <taxon>Candidatus Joergenseniibacteriota</taxon>
    </lineage>
</organism>
<name>A0A2G9Z9I4_9BACT</name>
<dbReference type="PANTHER" id="PTHR41930">
    <property type="entry name" value="UPF0200 PROTEIN MJ1399"/>
    <property type="match status" value="1"/>
</dbReference>
<dbReference type="EMBL" id="PCRZ01000034">
    <property type="protein sequence ID" value="PIP29817.1"/>
    <property type="molecule type" value="Genomic_DNA"/>
</dbReference>
<dbReference type="Proteomes" id="UP000228812">
    <property type="component" value="Unassembled WGS sequence"/>
</dbReference>
<gene>
    <name evidence="1" type="ORF">COX26_01980</name>
</gene>
<reference evidence="1 2" key="1">
    <citation type="submission" date="2017-09" db="EMBL/GenBank/DDBJ databases">
        <title>Depth-based differentiation of microbial function through sediment-hosted aquifers and enrichment of novel symbionts in the deep terrestrial subsurface.</title>
        <authorList>
            <person name="Probst A.J."/>
            <person name="Ladd B."/>
            <person name="Jarett J.K."/>
            <person name="Geller-Mcgrath D.E."/>
            <person name="Sieber C.M."/>
            <person name="Emerson J.B."/>
            <person name="Anantharaman K."/>
            <person name="Thomas B.C."/>
            <person name="Malmstrom R."/>
            <person name="Stieglmeier M."/>
            <person name="Klingl A."/>
            <person name="Woyke T."/>
            <person name="Ryan C.M."/>
            <person name="Banfield J.F."/>
        </authorList>
    </citation>
    <scope>NUCLEOTIDE SEQUENCE [LARGE SCALE GENOMIC DNA]</scope>
    <source>
        <strain evidence="1">CG23_combo_of_CG06-09_8_20_14_all_54_14</strain>
    </source>
</reference>
<dbReference type="PANTHER" id="PTHR41930:SF1">
    <property type="entry name" value="DEPHOSPHO-COA KINASE"/>
    <property type="match status" value="1"/>
</dbReference>
<evidence type="ECO:0000313" key="1">
    <source>
        <dbReference type="EMBL" id="PIP29817.1"/>
    </source>
</evidence>
<protein>
    <recommendedName>
        <fullName evidence="3">Dephospho-CoA kinase</fullName>
    </recommendedName>
</protein>
<comment type="caution">
    <text evidence="1">The sequence shown here is derived from an EMBL/GenBank/DDBJ whole genome shotgun (WGS) entry which is preliminary data.</text>
</comment>
<proteinExistence type="predicted"/>
<dbReference type="InterPro" id="IPR027417">
    <property type="entry name" value="P-loop_NTPase"/>
</dbReference>
<dbReference type="Pfam" id="PF13207">
    <property type="entry name" value="AAA_17"/>
    <property type="match status" value="1"/>
</dbReference>
<dbReference type="Gene3D" id="3.40.50.300">
    <property type="entry name" value="P-loop containing nucleotide triphosphate hydrolases"/>
    <property type="match status" value="1"/>
</dbReference>
<sequence length="191" mass="21181">MSASKIVIGLVGEVSSGKGTSAAYLKERYGAGTVRFSNMLRDVLRRLYLPDIRKNLQILSASLRREFGEDIMAKVIAEDARRASSALVAADGVQRPDDIAYLMASGTFFLVALDVEARTRYERIKARGENLDDAIKTWEEFIAQGNEEPEQKIRELMAGANFHVNNNGSIAELHKQLDEIMRTLGVTPLAH</sequence>
<dbReference type="AlphaFoldDB" id="A0A2G9Z9I4"/>
<dbReference type="SUPFAM" id="SSF52540">
    <property type="entry name" value="P-loop containing nucleoside triphosphate hydrolases"/>
    <property type="match status" value="1"/>
</dbReference>
<evidence type="ECO:0008006" key="3">
    <source>
        <dbReference type="Google" id="ProtNLM"/>
    </source>
</evidence>
<evidence type="ECO:0000313" key="2">
    <source>
        <dbReference type="Proteomes" id="UP000228812"/>
    </source>
</evidence>